<proteinExistence type="predicted"/>
<accession>A0ACC5SZC3</accession>
<reference evidence="1" key="1">
    <citation type="submission" date="2021-03" db="EMBL/GenBank/DDBJ databases">
        <title>Genomic Encyclopedia of Type Strains, Phase IV (KMG-IV): sequencing the most valuable type-strain genomes for metagenomic binning, comparative biology and taxonomic classification.</title>
        <authorList>
            <person name="Goeker M."/>
        </authorList>
    </citation>
    <scope>NUCLEOTIDE SEQUENCE</scope>
    <source>
        <strain evidence="1">DSM 18131</strain>
    </source>
</reference>
<comment type="caution">
    <text evidence="1">The sequence shown here is derived from an EMBL/GenBank/DDBJ whole genome shotgun (WGS) entry which is preliminary data.</text>
</comment>
<protein>
    <submittedName>
        <fullName evidence="1">Endonuclease YncB(Thermonuclease family)</fullName>
    </submittedName>
</protein>
<evidence type="ECO:0000313" key="2">
    <source>
        <dbReference type="Proteomes" id="UP000823773"/>
    </source>
</evidence>
<dbReference type="EMBL" id="JAGGJR010000006">
    <property type="protein sequence ID" value="MBP1874024.1"/>
    <property type="molecule type" value="Genomic_DNA"/>
</dbReference>
<organism evidence="1 2">
    <name type="scientific">Ensifer adhaerens</name>
    <name type="common">Sinorhizobium morelense</name>
    <dbReference type="NCBI Taxonomy" id="106592"/>
    <lineage>
        <taxon>Bacteria</taxon>
        <taxon>Pseudomonadati</taxon>
        <taxon>Pseudomonadota</taxon>
        <taxon>Alphaproteobacteria</taxon>
        <taxon>Hyphomicrobiales</taxon>
        <taxon>Rhizobiaceae</taxon>
        <taxon>Sinorhizobium/Ensifer group</taxon>
        <taxon>Ensifer</taxon>
    </lineage>
</organism>
<dbReference type="Proteomes" id="UP000823773">
    <property type="component" value="Unassembled WGS sequence"/>
</dbReference>
<sequence>MKPLLGLFVLMLTGGIADAAPSLRVVDGDTLELSGVVYRLHGIDAPEAGQKCTKPDGKSWACGKVAISVLEELVLGQDVRCDDRGQDDYGRTIGVCTVGTRDINARMVVTGNAWAFRKYSADYADLEDKAHQDHVGVWQADTQPPWEYRAEKWAVAQQESPNGCPIKGNISENGHIYHAPWSPWYTKTKVSVDKGEHWFCSEADAIKAGWRAPYWGR</sequence>
<keyword evidence="1" id="KW-0255">Endonuclease</keyword>
<keyword evidence="2" id="KW-1185">Reference proteome</keyword>
<keyword evidence="1" id="KW-0378">Hydrolase</keyword>
<name>A0ACC5SZC3_ENSAD</name>
<keyword evidence="1" id="KW-0540">Nuclease</keyword>
<gene>
    <name evidence="1" type="ORF">J2Z19_003748</name>
</gene>
<evidence type="ECO:0000313" key="1">
    <source>
        <dbReference type="EMBL" id="MBP1874024.1"/>
    </source>
</evidence>